<dbReference type="Gene3D" id="2.130.10.10">
    <property type="entry name" value="YVTN repeat-like/Quinoprotein amine dehydrogenase"/>
    <property type="match status" value="1"/>
</dbReference>
<evidence type="ECO:0008006" key="6">
    <source>
        <dbReference type="Google" id="ProtNLM"/>
    </source>
</evidence>
<feature type="repeat" description="WD" evidence="3">
    <location>
        <begin position="32"/>
        <end position="73"/>
    </location>
</feature>
<reference evidence="4" key="1">
    <citation type="submission" date="2023-01" db="EMBL/GenBank/DDBJ databases">
        <title>The chitinases involved in constricting ring structure development in the nematode-trapping fungus Drechslerella dactyloides.</title>
        <authorList>
            <person name="Wang R."/>
            <person name="Zhang L."/>
            <person name="Tang P."/>
            <person name="Li S."/>
            <person name="Liang L."/>
        </authorList>
    </citation>
    <scope>NUCLEOTIDE SEQUENCE</scope>
    <source>
        <strain evidence="4">YMF1.00031</strain>
    </source>
</reference>
<evidence type="ECO:0000256" key="1">
    <source>
        <dbReference type="ARBA" id="ARBA00022574"/>
    </source>
</evidence>
<dbReference type="InterPro" id="IPR001680">
    <property type="entry name" value="WD40_rpt"/>
</dbReference>
<feature type="repeat" description="WD" evidence="3">
    <location>
        <begin position="74"/>
        <end position="115"/>
    </location>
</feature>
<dbReference type="PANTHER" id="PTHR19848:SF8">
    <property type="entry name" value="F-BOX AND WD REPEAT DOMAIN CONTAINING 7"/>
    <property type="match status" value="1"/>
</dbReference>
<dbReference type="InterPro" id="IPR015943">
    <property type="entry name" value="WD40/YVTN_repeat-like_dom_sf"/>
</dbReference>
<dbReference type="Proteomes" id="UP001221413">
    <property type="component" value="Unassembled WGS sequence"/>
</dbReference>
<dbReference type="PANTHER" id="PTHR19848">
    <property type="entry name" value="WD40 REPEAT PROTEIN"/>
    <property type="match status" value="1"/>
</dbReference>
<dbReference type="AlphaFoldDB" id="A0AAD6IT76"/>
<keyword evidence="5" id="KW-1185">Reference proteome</keyword>
<evidence type="ECO:0000313" key="4">
    <source>
        <dbReference type="EMBL" id="KAJ6258215.1"/>
    </source>
</evidence>
<dbReference type="Pfam" id="PF00400">
    <property type="entry name" value="WD40"/>
    <property type="match status" value="2"/>
</dbReference>
<accession>A0AAD6IT76</accession>
<dbReference type="PROSITE" id="PS50082">
    <property type="entry name" value="WD_REPEATS_2"/>
    <property type="match status" value="2"/>
</dbReference>
<proteinExistence type="predicted"/>
<dbReference type="SMART" id="SM00320">
    <property type="entry name" value="WD40"/>
    <property type="match status" value="2"/>
</dbReference>
<comment type="caution">
    <text evidence="4">The sequence shown here is derived from an EMBL/GenBank/DDBJ whole genome shotgun (WGS) entry which is preliminary data.</text>
</comment>
<gene>
    <name evidence="4" type="ORF">Dda_7134</name>
</gene>
<dbReference type="PROSITE" id="PS50294">
    <property type="entry name" value="WD_REPEATS_REGION"/>
    <property type="match status" value="2"/>
</dbReference>
<dbReference type="SUPFAM" id="SSF50978">
    <property type="entry name" value="WD40 repeat-like"/>
    <property type="match status" value="1"/>
</dbReference>
<evidence type="ECO:0000256" key="3">
    <source>
        <dbReference type="PROSITE-ProRule" id="PRU00221"/>
    </source>
</evidence>
<organism evidence="4 5">
    <name type="scientific">Drechslerella dactyloides</name>
    <name type="common">Nematode-trapping fungus</name>
    <name type="synonym">Arthrobotrys dactyloides</name>
    <dbReference type="NCBI Taxonomy" id="74499"/>
    <lineage>
        <taxon>Eukaryota</taxon>
        <taxon>Fungi</taxon>
        <taxon>Dikarya</taxon>
        <taxon>Ascomycota</taxon>
        <taxon>Pezizomycotina</taxon>
        <taxon>Orbiliomycetes</taxon>
        <taxon>Orbiliales</taxon>
        <taxon>Orbiliaceae</taxon>
        <taxon>Drechslerella</taxon>
    </lineage>
</organism>
<dbReference type="EMBL" id="JAQGDS010000009">
    <property type="protein sequence ID" value="KAJ6258215.1"/>
    <property type="molecule type" value="Genomic_DNA"/>
</dbReference>
<evidence type="ECO:0000313" key="5">
    <source>
        <dbReference type="Proteomes" id="UP001221413"/>
    </source>
</evidence>
<protein>
    <recommendedName>
        <fullName evidence="6">WD40 repeat-like protein</fullName>
    </recommendedName>
</protein>
<name>A0AAD6IT76_DREDA</name>
<sequence length="136" mass="15015">MVRHIFKPEERIGWASQLPQVQDEWDGLLQTLSGHTNWVWSVAFSPDGKTLASASSDDSVRLWDAVTEAVLNTLRGHTDTVNSVAYSPDSKMLASASTDDTVRLWDPATGALLNIFDIGHYPIALHFSKDGRYITG</sequence>
<evidence type="ECO:0000256" key="2">
    <source>
        <dbReference type="ARBA" id="ARBA00022737"/>
    </source>
</evidence>
<keyword evidence="1 3" id="KW-0853">WD repeat</keyword>
<dbReference type="InterPro" id="IPR036322">
    <property type="entry name" value="WD40_repeat_dom_sf"/>
</dbReference>
<keyword evidence="2" id="KW-0677">Repeat</keyword>